<dbReference type="EMBL" id="GISG01176663">
    <property type="protein sequence ID" value="MBA4652906.1"/>
    <property type="molecule type" value="Transcribed_RNA"/>
</dbReference>
<reference evidence="1" key="1">
    <citation type="journal article" date="2013" name="J. Plant Res.">
        <title>Effect of fungi and light on seed germination of three Opuntia species from semiarid lands of central Mexico.</title>
        <authorList>
            <person name="Delgado-Sanchez P."/>
            <person name="Jimenez-Bremont J.F."/>
            <person name="Guerrero-Gonzalez Mde L."/>
            <person name="Flores J."/>
        </authorList>
    </citation>
    <scope>NUCLEOTIDE SEQUENCE</scope>
    <source>
        <tissue evidence="1">Cladode</tissue>
    </source>
</reference>
<name>A0A7C9DZ54_OPUST</name>
<reference evidence="1" key="2">
    <citation type="submission" date="2020-07" db="EMBL/GenBank/DDBJ databases">
        <authorList>
            <person name="Vera ALvarez R."/>
            <person name="Arias-Moreno D.M."/>
            <person name="Jimenez-Jacinto V."/>
            <person name="Jimenez-Bremont J.F."/>
            <person name="Swaminathan K."/>
            <person name="Moose S.P."/>
            <person name="Guerrero-Gonzalez M.L."/>
            <person name="Marino-Ramirez L."/>
            <person name="Landsman D."/>
            <person name="Rodriguez-Kessler M."/>
            <person name="Delgado-Sanchez P."/>
        </authorList>
    </citation>
    <scope>NUCLEOTIDE SEQUENCE</scope>
    <source>
        <tissue evidence="1">Cladode</tissue>
    </source>
</reference>
<proteinExistence type="predicted"/>
<protein>
    <submittedName>
        <fullName evidence="1">Uncharacterized protein</fullName>
    </submittedName>
</protein>
<evidence type="ECO:0000313" key="1">
    <source>
        <dbReference type="EMBL" id="MBA4652906.1"/>
    </source>
</evidence>
<accession>A0A7C9DZ54</accession>
<sequence length="99" mass="11375">MSATLAPPPHREHVPAAGLLRLTCRCWSTKKQKHTIFNIISNTCSCFWFSSSDTLSLFGVSVVEIMGGGWREGGRRFWCFLTSMNYVFVWVSWLMPERK</sequence>
<dbReference type="AlphaFoldDB" id="A0A7C9DZ54"/>
<organism evidence="1">
    <name type="scientific">Opuntia streptacantha</name>
    <name type="common">Prickly pear cactus</name>
    <name type="synonym">Opuntia cardona</name>
    <dbReference type="NCBI Taxonomy" id="393608"/>
    <lineage>
        <taxon>Eukaryota</taxon>
        <taxon>Viridiplantae</taxon>
        <taxon>Streptophyta</taxon>
        <taxon>Embryophyta</taxon>
        <taxon>Tracheophyta</taxon>
        <taxon>Spermatophyta</taxon>
        <taxon>Magnoliopsida</taxon>
        <taxon>eudicotyledons</taxon>
        <taxon>Gunneridae</taxon>
        <taxon>Pentapetalae</taxon>
        <taxon>Caryophyllales</taxon>
        <taxon>Cactineae</taxon>
        <taxon>Cactaceae</taxon>
        <taxon>Opuntioideae</taxon>
        <taxon>Opuntia</taxon>
    </lineage>
</organism>